<dbReference type="Gene3D" id="3.40.50.300">
    <property type="entry name" value="P-loop containing nucleotide triphosphate hydrolases"/>
    <property type="match status" value="1"/>
</dbReference>
<dbReference type="SUPFAM" id="SSF52540">
    <property type="entry name" value="P-loop containing nucleoside triphosphate hydrolases"/>
    <property type="match status" value="1"/>
</dbReference>
<name>A0A2S6MYY3_RHOGL</name>
<dbReference type="InterPro" id="IPR055199">
    <property type="entry name" value="Hda_lid"/>
</dbReference>
<dbReference type="GO" id="GO:0006270">
    <property type="term" value="P:DNA replication initiation"/>
    <property type="evidence" value="ECO:0007669"/>
    <property type="project" value="TreeGrafter"/>
</dbReference>
<organism evidence="2 3">
    <name type="scientific">Rhodopila globiformis</name>
    <name type="common">Rhodopseudomonas globiformis</name>
    <dbReference type="NCBI Taxonomy" id="1071"/>
    <lineage>
        <taxon>Bacteria</taxon>
        <taxon>Pseudomonadati</taxon>
        <taxon>Pseudomonadota</taxon>
        <taxon>Alphaproteobacteria</taxon>
        <taxon>Acetobacterales</taxon>
        <taxon>Acetobacteraceae</taxon>
        <taxon>Rhodopila</taxon>
    </lineage>
</organism>
<evidence type="ECO:0000259" key="1">
    <source>
        <dbReference type="Pfam" id="PF22688"/>
    </source>
</evidence>
<proteinExistence type="predicted"/>
<dbReference type="EMBL" id="NHRY01000257">
    <property type="protein sequence ID" value="PPQ27577.1"/>
    <property type="molecule type" value="Genomic_DNA"/>
</dbReference>
<reference evidence="2 3" key="1">
    <citation type="journal article" date="2018" name="Arch. Microbiol.">
        <title>New insights into the metabolic potential of the phototrophic purple bacterium Rhodopila globiformis DSM 161(T) from its draft genome sequence and evidence for a vanadium-dependent nitrogenase.</title>
        <authorList>
            <person name="Imhoff J.F."/>
            <person name="Rahn T."/>
            <person name="Kunzel S."/>
            <person name="Neulinger S.C."/>
        </authorList>
    </citation>
    <scope>NUCLEOTIDE SEQUENCE [LARGE SCALE GENOMIC DNA]</scope>
    <source>
        <strain evidence="2 3">DSM 161</strain>
    </source>
</reference>
<comment type="caution">
    <text evidence="2">The sequence shown here is derived from an EMBL/GenBank/DDBJ whole genome shotgun (WGS) entry which is preliminary data.</text>
</comment>
<evidence type="ECO:0000313" key="3">
    <source>
        <dbReference type="Proteomes" id="UP000239724"/>
    </source>
</evidence>
<accession>A0A2S6MYY3</accession>
<dbReference type="AlphaFoldDB" id="A0A2S6MYY3"/>
<dbReference type="GO" id="GO:0005886">
    <property type="term" value="C:plasma membrane"/>
    <property type="evidence" value="ECO:0007669"/>
    <property type="project" value="TreeGrafter"/>
</dbReference>
<dbReference type="RefSeq" id="WP_104521943.1">
    <property type="nucleotide sequence ID" value="NZ_NHRY01000257.1"/>
</dbReference>
<dbReference type="Pfam" id="PF22688">
    <property type="entry name" value="Hda_lid"/>
    <property type="match status" value="1"/>
</dbReference>
<gene>
    <name evidence="2" type="ORF">CCS01_27050</name>
</gene>
<keyword evidence="3" id="KW-1185">Reference proteome</keyword>
<evidence type="ECO:0000313" key="2">
    <source>
        <dbReference type="EMBL" id="PPQ27577.1"/>
    </source>
</evidence>
<dbReference type="GO" id="GO:0003688">
    <property type="term" value="F:DNA replication origin binding"/>
    <property type="evidence" value="ECO:0007669"/>
    <property type="project" value="TreeGrafter"/>
</dbReference>
<feature type="domain" description="Hda lid" evidence="1">
    <location>
        <begin position="159"/>
        <end position="217"/>
    </location>
</feature>
<dbReference type="PANTHER" id="PTHR30050">
    <property type="entry name" value="CHROMOSOMAL REPLICATION INITIATOR PROTEIN DNAA"/>
    <property type="match status" value="1"/>
</dbReference>
<dbReference type="Gene3D" id="1.10.8.60">
    <property type="match status" value="1"/>
</dbReference>
<sequence>MPYRRLQLTLPFPHEPGYAALDFVPDSSNQDALAWLERPQDWPDRRLALWGDGGRGKSHLLHVWARDSGFPLLQGQTLRGLDAVPQSGGLALDDADTVADEHTLLHLLNTARDRGLLLLLSGRTPPARWPVRLPDLSSRLRAITAVEILPPSDFLLRSLLMRMVADRQLTVGEAVQDWLLLRLPRAPGALREAVARLDRESMVRQQPITRAFAAKMLDMEDFADDMAAAGSSPSSRPAGFL</sequence>
<dbReference type="OrthoDB" id="7390113at2"/>
<dbReference type="Proteomes" id="UP000239724">
    <property type="component" value="Unassembled WGS sequence"/>
</dbReference>
<dbReference type="PANTHER" id="PTHR30050:SF5">
    <property type="entry name" value="DNAA REGULATORY INACTIVATOR HDA"/>
    <property type="match status" value="1"/>
</dbReference>
<protein>
    <recommendedName>
        <fullName evidence="1">Hda lid domain-containing protein</fullName>
    </recommendedName>
</protein>
<dbReference type="InterPro" id="IPR027417">
    <property type="entry name" value="P-loop_NTPase"/>
</dbReference>